<dbReference type="SMART" id="SM00869">
    <property type="entry name" value="Autotransporter"/>
    <property type="match status" value="1"/>
</dbReference>
<feature type="compositionally biased region" description="Low complexity" evidence="1">
    <location>
        <begin position="381"/>
        <end position="398"/>
    </location>
</feature>
<dbReference type="RefSeq" id="WP_169717308.1">
    <property type="nucleotide sequence ID" value="NZ_JBHEEK010000006.1"/>
</dbReference>
<dbReference type="EMBL" id="NNRJ01000014">
    <property type="protein sequence ID" value="OYR20768.1"/>
    <property type="molecule type" value="Genomic_DNA"/>
</dbReference>
<evidence type="ECO:0000313" key="4">
    <source>
        <dbReference type="Proteomes" id="UP000215590"/>
    </source>
</evidence>
<dbReference type="SUPFAM" id="SSF103515">
    <property type="entry name" value="Autotransporter"/>
    <property type="match status" value="1"/>
</dbReference>
<dbReference type="NCBIfam" id="TIGR02913">
    <property type="entry name" value="HAF_rpt"/>
    <property type="match status" value="6"/>
</dbReference>
<organism evidence="3 4">
    <name type="scientific">Brucella thiophenivorans</name>
    <dbReference type="NCBI Taxonomy" id="571255"/>
    <lineage>
        <taxon>Bacteria</taxon>
        <taxon>Pseudomonadati</taxon>
        <taxon>Pseudomonadota</taxon>
        <taxon>Alphaproteobacteria</taxon>
        <taxon>Hyphomicrobiales</taxon>
        <taxon>Brucellaceae</taxon>
        <taxon>Brucella/Ochrobactrum group</taxon>
        <taxon>Brucella</taxon>
    </lineage>
</organism>
<accession>A0A256G169</accession>
<dbReference type="Gene3D" id="2.40.128.130">
    <property type="entry name" value="Autotransporter beta-domain"/>
    <property type="match status" value="1"/>
</dbReference>
<dbReference type="InterPro" id="IPR036709">
    <property type="entry name" value="Autotransporte_beta_dom_sf"/>
</dbReference>
<evidence type="ECO:0000313" key="3">
    <source>
        <dbReference type="EMBL" id="OYR20768.1"/>
    </source>
</evidence>
<dbReference type="PROSITE" id="PS51208">
    <property type="entry name" value="AUTOTRANSPORTER"/>
    <property type="match status" value="1"/>
</dbReference>
<reference evidence="3 4" key="1">
    <citation type="submission" date="2017-07" db="EMBL/GenBank/DDBJ databases">
        <title>Phylogenetic study on the rhizospheric bacterium Ochrobactrum sp. A44.</title>
        <authorList>
            <person name="Krzyzanowska D.M."/>
            <person name="Ossowicki A."/>
            <person name="Rajewska M."/>
            <person name="Maciag T."/>
            <person name="Kaczynski Z."/>
            <person name="Czerwicka M."/>
            <person name="Jafra S."/>
        </authorList>
    </citation>
    <scope>NUCLEOTIDE SEQUENCE [LARGE SCALE GENOMIC DNA]</scope>
    <source>
        <strain evidence="3 4">DSM 7216</strain>
    </source>
</reference>
<name>A0A256G169_9HYPH</name>
<sequence length="713" mass="75238">MSLSGTYDKSFVITQDGITDIGSLSGTGETALQTISANGRAAIGSSSVGPTQVSAFWWTRDTGMRDIGTLGGTMSLTRGISADGNVVTGDSNLAGDTVTNAFRWTPQDGITSLNTLGGTSSFSHAVSADGSTIVGYSSTATSETHAFRWSQATGMVSLETLGGFNSTARSVSADGSVIVGTSDTADQQQHAFRWTKTTGMVDLSPQGSTQHSIADFVSSDGKVVVGTMTVDNNFNQAFRWTSETGMMSLGSLGGELSHALNMTDSGSAVVGYSYTDTMFMRAFRWTAHDGMIDLGTIGGNNALAWDISDDGSVIVGTAETAEGDLHATLWKLPAINPGTDPSIDPGTGPGVDPGNGSGTDPETTPPNPEVDPDGNSGGTPGTKPTQPGAGSGSGSIPNSPSPGPVVTPVVIDVNHTVATVMKLAFSSFSAMEAQRLTLNKLQGYCTVDSAGQTCYSQFTDISGFGDQRDLLAGFTLGHAFTDNFSAGATIAHSFWQEQPDGFDTGNDNLGGGIYAQWKDKTANGDWYVRASLSGNRYDTEITRPLLPYTERGTGETRVQGWSTALEFGQSENLSFNNARFGTYGGLRYSDISMDGYTETNALFPFTYSDMKYELTTAYAGANYSMPFSDRLRWSVNVEIEQDIAHKDPEFDARANYIGALIYGSDFSHTRGSASTSLSYAFNDQTGLSLMPYIIRTASRENAVGATVRVFGEF</sequence>
<evidence type="ECO:0000256" key="1">
    <source>
        <dbReference type="SAM" id="MobiDB-lite"/>
    </source>
</evidence>
<evidence type="ECO:0000259" key="2">
    <source>
        <dbReference type="PROSITE" id="PS51208"/>
    </source>
</evidence>
<dbReference type="Pfam" id="PF03797">
    <property type="entry name" value="Autotransporter"/>
    <property type="match status" value="1"/>
</dbReference>
<dbReference type="InterPro" id="IPR005546">
    <property type="entry name" value="Autotransporte_beta"/>
</dbReference>
<protein>
    <submittedName>
        <fullName evidence="3">Extracellular repeat protein, HAF family</fullName>
    </submittedName>
</protein>
<feature type="region of interest" description="Disordered" evidence="1">
    <location>
        <begin position="336"/>
        <end position="403"/>
    </location>
</feature>
<feature type="domain" description="Autotransporter" evidence="2">
    <location>
        <begin position="420"/>
        <end position="713"/>
    </location>
</feature>
<keyword evidence="4" id="KW-1185">Reference proteome</keyword>
<dbReference type="Proteomes" id="UP000215590">
    <property type="component" value="Unassembled WGS sequence"/>
</dbReference>
<gene>
    <name evidence="3" type="ORF">CEV31_1052</name>
</gene>
<proteinExistence type="predicted"/>
<dbReference type="InterPro" id="IPR014262">
    <property type="entry name" value="HAF_rpt"/>
</dbReference>
<feature type="compositionally biased region" description="Gly residues" evidence="1">
    <location>
        <begin position="347"/>
        <end position="357"/>
    </location>
</feature>
<comment type="caution">
    <text evidence="3">The sequence shown here is derived from an EMBL/GenBank/DDBJ whole genome shotgun (WGS) entry which is preliminary data.</text>
</comment>
<dbReference type="AlphaFoldDB" id="A0A256G169"/>